<accession>A0A679J4A6</accession>
<sequence>MVRPRRPLSRRPDAPVAARNSASRQCLPAAPPSVDLHRVATGWAASRCPRSPKRKSGPALGSTGELATRHLSPMKEETECHAAPTTPEAARRLSGSLRNCDLPPDRMGPAFPEGHRIPAGRHQWPVAEAATGRFRDRPRSTESSDPRLYWLAPAVSHRRPRSALKPDSVPVVPARARPPLRHRPIPAHDKPAAVQAPATVQVPPAQRHRFSTMGSSSCPGG</sequence>
<feature type="compositionally biased region" description="Polar residues" evidence="1">
    <location>
        <begin position="212"/>
        <end position="221"/>
    </location>
</feature>
<name>A0A679J4A6_9HYPH</name>
<evidence type="ECO:0000313" key="2">
    <source>
        <dbReference type="EMBL" id="CAA2104315.1"/>
    </source>
</evidence>
<reference evidence="2" key="1">
    <citation type="submission" date="2019-12" db="EMBL/GenBank/DDBJ databases">
        <authorList>
            <person name="Cremers G."/>
        </authorList>
    </citation>
    <scope>NUCLEOTIDE SEQUENCE</scope>
    <source>
        <strain evidence="2">Mbul1</strain>
    </source>
</reference>
<dbReference type="AlphaFoldDB" id="A0A679J4A6"/>
<proteinExistence type="predicted"/>
<feature type="region of interest" description="Disordered" evidence="1">
    <location>
        <begin position="158"/>
        <end position="221"/>
    </location>
</feature>
<evidence type="ECO:0000256" key="1">
    <source>
        <dbReference type="SAM" id="MobiDB-lite"/>
    </source>
</evidence>
<organism evidence="2">
    <name type="scientific">Methylobacterium bullatum</name>
    <dbReference type="NCBI Taxonomy" id="570505"/>
    <lineage>
        <taxon>Bacteria</taxon>
        <taxon>Pseudomonadati</taxon>
        <taxon>Pseudomonadota</taxon>
        <taxon>Alphaproteobacteria</taxon>
        <taxon>Hyphomicrobiales</taxon>
        <taxon>Methylobacteriaceae</taxon>
        <taxon>Methylobacterium</taxon>
    </lineage>
</organism>
<dbReference type="EMBL" id="LR743504">
    <property type="protein sequence ID" value="CAA2104315.1"/>
    <property type="molecule type" value="Genomic_DNA"/>
</dbReference>
<protein>
    <submittedName>
        <fullName evidence="2">Uncharacterized protein</fullName>
    </submittedName>
</protein>
<feature type="region of interest" description="Disordered" evidence="1">
    <location>
        <begin position="1"/>
        <end position="86"/>
    </location>
</feature>
<feature type="compositionally biased region" description="Low complexity" evidence="1">
    <location>
        <begin position="192"/>
        <end position="205"/>
    </location>
</feature>
<gene>
    <name evidence="2" type="ORF">MBUL_02645</name>
</gene>